<gene>
    <name evidence="1" type="ORF">CYR32_16995</name>
</gene>
<dbReference type="EMBL" id="PJZH01000023">
    <property type="protein sequence ID" value="PLR31554.1"/>
    <property type="molecule type" value="Genomic_DNA"/>
</dbReference>
<keyword evidence="2" id="KW-1185">Reference proteome</keyword>
<comment type="caution">
    <text evidence="1">The sequence shown here is derived from an EMBL/GenBank/DDBJ whole genome shotgun (WGS) entry which is preliminary data.</text>
</comment>
<evidence type="ECO:0000313" key="1">
    <source>
        <dbReference type="EMBL" id="PLR31554.1"/>
    </source>
</evidence>
<accession>A0A2N5DWI9</accession>
<evidence type="ECO:0008006" key="3">
    <source>
        <dbReference type="Google" id="ProtNLM"/>
    </source>
</evidence>
<name>A0A2N5DWI9_9GAMM</name>
<reference evidence="1 2" key="1">
    <citation type="submission" date="2017-12" db="EMBL/GenBank/DDBJ databases">
        <title>Characterization of six clinical isolates of Enterochimera gen. nov., a novel genus of the Yersiniaciae family and the three species Enterochimera arupensis sp. nov., Enterochimera coloradensis sp. nov, and Enterochimera californica sp. nov.</title>
        <authorList>
            <person name="Rossi A."/>
            <person name="Fisher M."/>
        </authorList>
    </citation>
    <scope>NUCLEOTIDE SEQUENCE [LARGE SCALE GENOMIC DNA]</scope>
    <source>
        <strain evidence="2">2016-Iso4</strain>
    </source>
</reference>
<proteinExistence type="predicted"/>
<dbReference type="Proteomes" id="UP000234503">
    <property type="component" value="Unassembled WGS sequence"/>
</dbReference>
<organism evidence="1 2">
    <name type="scientific">Chimaeribacter coloradensis</name>
    <dbReference type="NCBI Taxonomy" id="2060068"/>
    <lineage>
        <taxon>Bacteria</taxon>
        <taxon>Pseudomonadati</taxon>
        <taxon>Pseudomonadota</taxon>
        <taxon>Gammaproteobacteria</taxon>
        <taxon>Enterobacterales</taxon>
        <taxon>Yersiniaceae</taxon>
        <taxon>Chimaeribacter</taxon>
    </lineage>
</organism>
<dbReference type="OrthoDB" id="279280at2"/>
<dbReference type="RefSeq" id="WP_101826336.1">
    <property type="nucleotide sequence ID" value="NZ_PJZH01000023.1"/>
</dbReference>
<protein>
    <recommendedName>
        <fullName evidence="3">Protein L</fullName>
    </recommendedName>
</protein>
<sequence>MALYKYENFLRQSRVAAFDMIYDPGATVVYPGIYRCTSCGDEIAVGSGQRLPELNHRQHYGSVPVRWQLLVYPQLRS</sequence>
<dbReference type="AlphaFoldDB" id="A0A2N5DWI9"/>
<evidence type="ECO:0000313" key="2">
    <source>
        <dbReference type="Proteomes" id="UP000234503"/>
    </source>
</evidence>